<dbReference type="Ensembl" id="ENSHHUT00000032440.1">
    <property type="protein sequence ID" value="ENSHHUP00000031148.1"/>
    <property type="gene ID" value="ENSHHUG00000019800.1"/>
</dbReference>
<feature type="compositionally biased region" description="Polar residues" evidence="2">
    <location>
        <begin position="1"/>
        <end position="20"/>
    </location>
</feature>
<keyword evidence="3" id="KW-0812">Transmembrane</keyword>
<reference evidence="5" key="3">
    <citation type="submission" date="2025-09" db="UniProtKB">
        <authorList>
            <consortium name="Ensembl"/>
        </authorList>
    </citation>
    <scope>IDENTIFICATION</scope>
</reference>
<feature type="compositionally biased region" description="Low complexity" evidence="2">
    <location>
        <begin position="21"/>
        <end position="33"/>
    </location>
</feature>
<evidence type="ECO:0000313" key="5">
    <source>
        <dbReference type="Ensembl" id="ENSHHUP00000031148.1"/>
    </source>
</evidence>
<reference evidence="5" key="2">
    <citation type="submission" date="2025-08" db="UniProtKB">
        <authorList>
            <consortium name="Ensembl"/>
        </authorList>
    </citation>
    <scope>IDENTIFICATION</scope>
</reference>
<evidence type="ECO:0000256" key="1">
    <source>
        <dbReference type="PROSITE-ProRule" id="PRU00076"/>
    </source>
</evidence>
<dbReference type="InterPro" id="IPR000742">
    <property type="entry name" value="EGF"/>
</dbReference>
<dbReference type="Proteomes" id="UP000314982">
    <property type="component" value="Unassembled WGS sequence"/>
</dbReference>
<feature type="compositionally biased region" description="Polar residues" evidence="2">
    <location>
        <begin position="94"/>
        <end position="124"/>
    </location>
</feature>
<keyword evidence="1" id="KW-0245">EGF-like domain</keyword>
<protein>
    <recommendedName>
        <fullName evidence="4">EGF-like domain-containing protein</fullName>
    </recommendedName>
</protein>
<dbReference type="GeneTree" id="ENSGT01090000260431"/>
<comment type="caution">
    <text evidence="1">Lacks conserved residue(s) required for the propagation of feature annotation.</text>
</comment>
<feature type="domain" description="EGF-like" evidence="4">
    <location>
        <begin position="510"/>
        <end position="551"/>
    </location>
</feature>
<evidence type="ECO:0000256" key="2">
    <source>
        <dbReference type="SAM" id="MobiDB-lite"/>
    </source>
</evidence>
<feature type="compositionally biased region" description="Low complexity" evidence="2">
    <location>
        <begin position="173"/>
        <end position="201"/>
    </location>
</feature>
<feature type="transmembrane region" description="Helical" evidence="3">
    <location>
        <begin position="559"/>
        <end position="584"/>
    </location>
</feature>
<feature type="compositionally biased region" description="Low complexity" evidence="2">
    <location>
        <begin position="78"/>
        <end position="92"/>
    </location>
</feature>
<proteinExistence type="predicted"/>
<keyword evidence="3" id="KW-0472">Membrane</keyword>
<evidence type="ECO:0000313" key="6">
    <source>
        <dbReference type="Proteomes" id="UP000314982"/>
    </source>
</evidence>
<feature type="compositionally biased region" description="Low complexity" evidence="2">
    <location>
        <begin position="44"/>
        <end position="56"/>
    </location>
</feature>
<dbReference type="AlphaFoldDB" id="A0A4W5LYY8"/>
<feature type="compositionally biased region" description="Polar residues" evidence="2">
    <location>
        <begin position="203"/>
        <end position="229"/>
    </location>
</feature>
<accession>A0A4W5LYY8</accession>
<keyword evidence="6" id="KW-1185">Reference proteome</keyword>
<evidence type="ECO:0000256" key="3">
    <source>
        <dbReference type="SAM" id="Phobius"/>
    </source>
</evidence>
<feature type="region of interest" description="Disordered" evidence="2">
    <location>
        <begin position="1"/>
        <end position="124"/>
    </location>
</feature>
<organism evidence="5 6">
    <name type="scientific">Hucho hucho</name>
    <name type="common">huchen</name>
    <dbReference type="NCBI Taxonomy" id="62062"/>
    <lineage>
        <taxon>Eukaryota</taxon>
        <taxon>Metazoa</taxon>
        <taxon>Chordata</taxon>
        <taxon>Craniata</taxon>
        <taxon>Vertebrata</taxon>
        <taxon>Euteleostomi</taxon>
        <taxon>Actinopterygii</taxon>
        <taxon>Neopterygii</taxon>
        <taxon>Teleostei</taxon>
        <taxon>Protacanthopterygii</taxon>
        <taxon>Salmoniformes</taxon>
        <taxon>Salmonidae</taxon>
        <taxon>Salmoninae</taxon>
        <taxon>Hucho</taxon>
    </lineage>
</organism>
<evidence type="ECO:0000259" key="4">
    <source>
        <dbReference type="PROSITE" id="PS50026"/>
    </source>
</evidence>
<sequence>MESQTTQDTSPTTNLFSTSGMSQSTLEMSSTEMTSEDIGSTRISQSSMESTSVVSTAGDHISTPFTTTNAPKRTESLTSPSTTHIISSPVITRQDVTVSQTQSASITTPMESQTTEYNSPTTNILSTSGMSQSTLEMSSTEMATGEYMSTRTSQSSMESTTVVSTIEHHLSTSFTTTNSPKTTESLTSPSTTHITSSPVITRQDVTVSQTQSASITTPMESQTTEYTSPTTNILSTSDTTSSSGFTTPLTMIPGSTTERRLSTQSETMTTIVQPQADSQSTPAHSSTSNVILTSFTTMSTTHQCNEEDCQCNGAPCFFNDTLGKCQCHCFDSTFGDLCIYGSNVTPVSLDVRAVPTRKANVSLRIMREFEPEYENMNSSKSQILIKTLIKELSALCRRADPHNFKDVKVINLKPGSIVAESIAEYTYPNNASQIDFLNNELEPTLKNILNNTDNLMNISQAFENVRIQVTNITFQPTEIRNIADLRPFVACRLSFANYTEELSDGSWKCVGPCKQYPDYCHRHGECFNVQSGPICLCYESALEQYHGPQCQLFRRGRGFYAALFGALGAGILLILVLIVVIVVLRRNRGGLWNSDKPPARRLSFNEDFFDFTQRDFSPYHGSSPVYTNTDLVDEGYP</sequence>
<reference evidence="6" key="1">
    <citation type="submission" date="2018-06" db="EMBL/GenBank/DDBJ databases">
        <title>Genome assembly of Danube salmon.</title>
        <authorList>
            <person name="Macqueen D.J."/>
            <person name="Gundappa M.K."/>
        </authorList>
    </citation>
    <scope>NUCLEOTIDE SEQUENCE [LARGE SCALE GENOMIC DNA]</scope>
</reference>
<dbReference type="PROSITE" id="PS50026">
    <property type="entry name" value="EGF_3"/>
    <property type="match status" value="1"/>
</dbReference>
<feature type="region of interest" description="Disordered" evidence="2">
    <location>
        <begin position="173"/>
        <end position="253"/>
    </location>
</feature>
<name>A0A4W5LYY8_9TELE</name>
<keyword evidence="3" id="KW-1133">Transmembrane helix</keyword>
<feature type="compositionally biased region" description="Low complexity" evidence="2">
    <location>
        <begin position="230"/>
        <end position="247"/>
    </location>
</feature>